<dbReference type="PANTHER" id="PTHR21505">
    <property type="entry name" value="MADF DOMAIN-CONTAINING PROTEIN-RELATED"/>
    <property type="match status" value="1"/>
</dbReference>
<proteinExistence type="predicted"/>
<evidence type="ECO:0000313" key="3">
    <source>
        <dbReference type="EMBL" id="KMQ85582.1"/>
    </source>
</evidence>
<evidence type="ECO:0000259" key="2">
    <source>
        <dbReference type="PROSITE" id="PS51029"/>
    </source>
</evidence>
<feature type="compositionally biased region" description="Low complexity" evidence="1">
    <location>
        <begin position="167"/>
        <end position="180"/>
    </location>
</feature>
<dbReference type="PaxDb" id="67767-A0A0J7K5I1"/>
<sequence length="258" mass="29882">MDREGTKILLTLYQQHPCLYVTKSVDYHNRVKREKAFATICEQYKNITHHGIQPEIVKKKINNLRSQYLEYLHKIKKSKASGASTDDVYKPSWWLFEEMKFLDPHIAQRKGESSLSVSETEPEMQFITEISGDVDDELQCADVENILNAERSNDKNSNDNSYQNILSPTSSCSRSRSGTPVQKRKRCNSSNDFADTRNTFWKHATDAVKSLEAAEPAHDGLKHWILYLEEELRKIKDPKTLKYLQRKIIKLVDSVDTQ</sequence>
<name>A0A0J7K5I1_LASNI</name>
<dbReference type="InterPro" id="IPR006578">
    <property type="entry name" value="MADF-dom"/>
</dbReference>
<comment type="caution">
    <text evidence="3">The sequence shown here is derived from an EMBL/GenBank/DDBJ whole genome shotgun (WGS) entry which is preliminary data.</text>
</comment>
<dbReference type="Proteomes" id="UP000036403">
    <property type="component" value="Unassembled WGS sequence"/>
</dbReference>
<dbReference type="OrthoDB" id="6751518at2759"/>
<keyword evidence="4" id="KW-1185">Reference proteome</keyword>
<dbReference type="EMBL" id="LBMM01013555">
    <property type="protein sequence ID" value="KMQ85582.1"/>
    <property type="molecule type" value="Genomic_DNA"/>
</dbReference>
<accession>A0A0J7K5I1</accession>
<evidence type="ECO:0000256" key="1">
    <source>
        <dbReference type="SAM" id="MobiDB-lite"/>
    </source>
</evidence>
<reference evidence="3 4" key="1">
    <citation type="submission" date="2015-04" db="EMBL/GenBank/DDBJ databases">
        <title>Lasius niger genome sequencing.</title>
        <authorList>
            <person name="Konorov E.A."/>
            <person name="Nikitin M.A."/>
            <person name="Kirill M.V."/>
            <person name="Chang P."/>
        </authorList>
    </citation>
    <scope>NUCLEOTIDE SEQUENCE [LARGE SCALE GENOMIC DNA]</scope>
    <source>
        <tissue evidence="3">Whole</tissue>
    </source>
</reference>
<organism evidence="3 4">
    <name type="scientific">Lasius niger</name>
    <name type="common">Black garden ant</name>
    <dbReference type="NCBI Taxonomy" id="67767"/>
    <lineage>
        <taxon>Eukaryota</taxon>
        <taxon>Metazoa</taxon>
        <taxon>Ecdysozoa</taxon>
        <taxon>Arthropoda</taxon>
        <taxon>Hexapoda</taxon>
        <taxon>Insecta</taxon>
        <taxon>Pterygota</taxon>
        <taxon>Neoptera</taxon>
        <taxon>Endopterygota</taxon>
        <taxon>Hymenoptera</taxon>
        <taxon>Apocrita</taxon>
        <taxon>Aculeata</taxon>
        <taxon>Formicoidea</taxon>
        <taxon>Formicidae</taxon>
        <taxon>Formicinae</taxon>
        <taxon>Lasius</taxon>
        <taxon>Lasius</taxon>
    </lineage>
</organism>
<dbReference type="PROSITE" id="PS51029">
    <property type="entry name" value="MADF"/>
    <property type="match status" value="1"/>
</dbReference>
<dbReference type="PANTHER" id="PTHR21505:SF12">
    <property type="entry name" value="MADF DOMAIN-CONTAINING PROTEIN-RELATED"/>
    <property type="match status" value="1"/>
</dbReference>
<protein>
    <recommendedName>
        <fullName evidence="2">MADF domain-containing protein</fullName>
    </recommendedName>
</protein>
<dbReference type="SMART" id="SM00595">
    <property type="entry name" value="MADF"/>
    <property type="match status" value="1"/>
</dbReference>
<dbReference type="AlphaFoldDB" id="A0A0J7K5I1"/>
<evidence type="ECO:0000313" key="4">
    <source>
        <dbReference type="Proteomes" id="UP000036403"/>
    </source>
</evidence>
<feature type="domain" description="MADF" evidence="2">
    <location>
        <begin position="8"/>
        <end position="107"/>
    </location>
</feature>
<feature type="region of interest" description="Disordered" evidence="1">
    <location>
        <begin position="149"/>
        <end position="190"/>
    </location>
</feature>
<gene>
    <name evidence="3" type="ORF">RF55_15774</name>
</gene>
<dbReference type="Pfam" id="PF10545">
    <property type="entry name" value="MADF_DNA_bdg"/>
    <property type="match status" value="1"/>
</dbReference>